<reference evidence="2" key="1">
    <citation type="journal article" date="2021" name="bioRxiv">
        <title>Whole Genome Assembly and Annotation of Northern Wild Rice, Zizania palustris L., Supports a Whole Genome Duplication in the Zizania Genus.</title>
        <authorList>
            <person name="Haas M."/>
            <person name="Kono T."/>
            <person name="Macchietto M."/>
            <person name="Millas R."/>
            <person name="McGilp L."/>
            <person name="Shao M."/>
            <person name="Duquette J."/>
            <person name="Hirsch C.N."/>
            <person name="Kimball J."/>
        </authorList>
    </citation>
    <scope>NUCLEOTIDE SEQUENCE</scope>
    <source>
        <tissue evidence="2">Fresh leaf tissue</tissue>
    </source>
</reference>
<feature type="region of interest" description="Disordered" evidence="1">
    <location>
        <begin position="35"/>
        <end position="82"/>
    </location>
</feature>
<sequence>MDPSVAVGKMKPEAAHVTWWRHDASLRPCLRLRRRLGPARPPRASGASATAVRRAHSPRAPNASATAGRRARLHHSRPHQNVVPQSIQTTAAPSVSAVTALAALITGPSGPVGGAARRKSVVLVALELDVARSSVSGAPDDGCDGTKRARRSGLSQQHRAEVCLGCDLCRCGRMTQHRRLGEMPTVVTVQVLLEDVMGLATTSSLEEEKMPAE</sequence>
<evidence type="ECO:0000256" key="1">
    <source>
        <dbReference type="SAM" id="MobiDB-lite"/>
    </source>
</evidence>
<reference evidence="2" key="2">
    <citation type="submission" date="2021-02" db="EMBL/GenBank/DDBJ databases">
        <authorList>
            <person name="Kimball J.A."/>
            <person name="Haas M.W."/>
            <person name="Macchietto M."/>
            <person name="Kono T."/>
            <person name="Duquette J."/>
            <person name="Shao M."/>
        </authorList>
    </citation>
    <scope>NUCLEOTIDE SEQUENCE</scope>
    <source>
        <tissue evidence="2">Fresh leaf tissue</tissue>
    </source>
</reference>
<evidence type="ECO:0000313" key="3">
    <source>
        <dbReference type="Proteomes" id="UP000729402"/>
    </source>
</evidence>
<dbReference type="Proteomes" id="UP000729402">
    <property type="component" value="Unassembled WGS sequence"/>
</dbReference>
<comment type="caution">
    <text evidence="2">The sequence shown here is derived from an EMBL/GenBank/DDBJ whole genome shotgun (WGS) entry which is preliminary data.</text>
</comment>
<dbReference type="EMBL" id="JAAALK010000286">
    <property type="protein sequence ID" value="KAG8062326.1"/>
    <property type="molecule type" value="Genomic_DNA"/>
</dbReference>
<evidence type="ECO:0000313" key="2">
    <source>
        <dbReference type="EMBL" id="KAG8062326.1"/>
    </source>
</evidence>
<feature type="compositionally biased region" description="Basic residues" evidence="1">
    <location>
        <begin position="69"/>
        <end position="78"/>
    </location>
</feature>
<dbReference type="AlphaFoldDB" id="A0A8J5VJM5"/>
<gene>
    <name evidence="2" type="ORF">GUJ93_ZPchr0003g18525</name>
</gene>
<keyword evidence="3" id="KW-1185">Reference proteome</keyword>
<protein>
    <submittedName>
        <fullName evidence="2">Uncharacterized protein</fullName>
    </submittedName>
</protein>
<proteinExistence type="predicted"/>
<organism evidence="2 3">
    <name type="scientific">Zizania palustris</name>
    <name type="common">Northern wild rice</name>
    <dbReference type="NCBI Taxonomy" id="103762"/>
    <lineage>
        <taxon>Eukaryota</taxon>
        <taxon>Viridiplantae</taxon>
        <taxon>Streptophyta</taxon>
        <taxon>Embryophyta</taxon>
        <taxon>Tracheophyta</taxon>
        <taxon>Spermatophyta</taxon>
        <taxon>Magnoliopsida</taxon>
        <taxon>Liliopsida</taxon>
        <taxon>Poales</taxon>
        <taxon>Poaceae</taxon>
        <taxon>BOP clade</taxon>
        <taxon>Oryzoideae</taxon>
        <taxon>Oryzeae</taxon>
        <taxon>Zizaniinae</taxon>
        <taxon>Zizania</taxon>
    </lineage>
</organism>
<accession>A0A8J5VJM5</accession>
<feature type="region of interest" description="Disordered" evidence="1">
    <location>
        <begin position="135"/>
        <end position="154"/>
    </location>
</feature>
<name>A0A8J5VJM5_ZIZPA</name>